<dbReference type="FunCoup" id="A0A2P5CE99">
    <property type="interactions" value="650"/>
</dbReference>
<feature type="region of interest" description="Disordered" evidence="1">
    <location>
        <begin position="267"/>
        <end position="353"/>
    </location>
</feature>
<evidence type="ECO:0000313" key="2">
    <source>
        <dbReference type="EMBL" id="PON59351.1"/>
    </source>
</evidence>
<feature type="region of interest" description="Disordered" evidence="1">
    <location>
        <begin position="365"/>
        <end position="460"/>
    </location>
</feature>
<name>A0A2P5CE99_TREOI</name>
<dbReference type="PANTHER" id="PTHR34660:SF21">
    <property type="entry name" value="MYB-LIKE PROTEIN X ISOFORM X2"/>
    <property type="match status" value="1"/>
</dbReference>
<dbReference type="OrthoDB" id="1913135at2759"/>
<organism evidence="2 3">
    <name type="scientific">Trema orientale</name>
    <name type="common">Charcoal tree</name>
    <name type="synonym">Celtis orientalis</name>
    <dbReference type="NCBI Taxonomy" id="63057"/>
    <lineage>
        <taxon>Eukaryota</taxon>
        <taxon>Viridiplantae</taxon>
        <taxon>Streptophyta</taxon>
        <taxon>Embryophyta</taxon>
        <taxon>Tracheophyta</taxon>
        <taxon>Spermatophyta</taxon>
        <taxon>Magnoliopsida</taxon>
        <taxon>eudicotyledons</taxon>
        <taxon>Gunneridae</taxon>
        <taxon>Pentapetalae</taxon>
        <taxon>rosids</taxon>
        <taxon>fabids</taxon>
        <taxon>Rosales</taxon>
        <taxon>Cannabaceae</taxon>
        <taxon>Trema</taxon>
    </lineage>
</organism>
<dbReference type="PANTHER" id="PTHR34660">
    <property type="entry name" value="MYB-LIKE PROTEIN X"/>
    <property type="match status" value="1"/>
</dbReference>
<feature type="compositionally biased region" description="Basic and acidic residues" evidence="1">
    <location>
        <begin position="128"/>
        <end position="154"/>
    </location>
</feature>
<protein>
    <submittedName>
        <fullName evidence="2">Myb-like protein X</fullName>
    </submittedName>
</protein>
<proteinExistence type="predicted"/>
<keyword evidence="3" id="KW-1185">Reference proteome</keyword>
<dbReference type="Proteomes" id="UP000237000">
    <property type="component" value="Unassembled WGS sequence"/>
</dbReference>
<evidence type="ECO:0000313" key="3">
    <source>
        <dbReference type="Proteomes" id="UP000237000"/>
    </source>
</evidence>
<feature type="region of interest" description="Disordered" evidence="1">
    <location>
        <begin position="80"/>
        <end position="154"/>
    </location>
</feature>
<sequence>MGFYGFFNKFRPNRQWKQTLNEMLLMMVFDDEQVIILYWPNSGLNFQAGDVRGDMVHGQEHFFCSVPVLEHQCWKLRERPEKHKEKKHRKDKKDKDKRERKEKKDRERSKEKNGERKDRKEKHRDKKERKEDKGKNETRNEKRGEGKLDCRNGEKLVRNGHQTFQVKDYKYVQDLEDRIKKDAGATGSQVVQKFTFTDKRGAELPNHFRERERIKDTKEYDWKVNIQKNHVKERNLANSFDHDLSRVDQRRVEGAFRPLDKVVEKQVEGTGENKYKELNGQEYKPRDIGEEKKSNSKGKAKSKEREKIEKTKEINRLSIEQRQQLKNSNPSTDTSNGKQFHFPQIDSESSDAVGILGKRKELEINGDLHGNGFLPHKLPKSASSHPAPENGRKLEPCQTATQSTSERQGASNNGKLGIKERGINGLRGPEPSNSILTKSSSSPSQVKENGEASTKPPHPDAIYLSQILSVPKMGEWSDYDDQEWLFNSSCIHPKKPMGASHWIEETPQPQVWAEASQIPSVDLFALPYVIPY</sequence>
<feature type="compositionally biased region" description="Basic and acidic residues" evidence="1">
    <location>
        <begin position="301"/>
        <end position="315"/>
    </location>
</feature>
<dbReference type="InParanoid" id="A0A2P5CE99"/>
<feature type="compositionally biased region" description="Polar residues" evidence="1">
    <location>
        <begin position="318"/>
        <end position="338"/>
    </location>
</feature>
<evidence type="ECO:0000256" key="1">
    <source>
        <dbReference type="SAM" id="MobiDB-lite"/>
    </source>
</evidence>
<comment type="caution">
    <text evidence="2">The sequence shown here is derived from an EMBL/GenBank/DDBJ whole genome shotgun (WGS) entry which is preliminary data.</text>
</comment>
<dbReference type="EMBL" id="JXTC01000376">
    <property type="protein sequence ID" value="PON59351.1"/>
    <property type="molecule type" value="Genomic_DNA"/>
</dbReference>
<feature type="compositionally biased region" description="Basic and acidic residues" evidence="1">
    <location>
        <begin position="93"/>
        <end position="118"/>
    </location>
</feature>
<dbReference type="STRING" id="63057.A0A2P5CE99"/>
<feature type="compositionally biased region" description="Polar residues" evidence="1">
    <location>
        <begin position="431"/>
        <end position="447"/>
    </location>
</feature>
<gene>
    <name evidence="2" type="ORF">TorRG33x02_288350</name>
</gene>
<accession>A0A2P5CE99</accession>
<reference evidence="3" key="1">
    <citation type="submission" date="2016-06" db="EMBL/GenBank/DDBJ databases">
        <title>Parallel loss of symbiosis genes in relatives of nitrogen-fixing non-legume Parasponia.</title>
        <authorList>
            <person name="Van Velzen R."/>
            <person name="Holmer R."/>
            <person name="Bu F."/>
            <person name="Rutten L."/>
            <person name="Van Zeijl A."/>
            <person name="Liu W."/>
            <person name="Santuari L."/>
            <person name="Cao Q."/>
            <person name="Sharma T."/>
            <person name="Shen D."/>
            <person name="Roswanjaya Y."/>
            <person name="Wardhani T."/>
            <person name="Kalhor M.S."/>
            <person name="Jansen J."/>
            <person name="Van den Hoogen J."/>
            <person name="Gungor B."/>
            <person name="Hartog M."/>
            <person name="Hontelez J."/>
            <person name="Verver J."/>
            <person name="Yang W.-C."/>
            <person name="Schijlen E."/>
            <person name="Repin R."/>
            <person name="Schilthuizen M."/>
            <person name="Schranz E."/>
            <person name="Heidstra R."/>
            <person name="Miyata K."/>
            <person name="Fedorova E."/>
            <person name="Kohlen W."/>
            <person name="Bisseling T."/>
            <person name="Smit S."/>
            <person name="Geurts R."/>
        </authorList>
    </citation>
    <scope>NUCLEOTIDE SEQUENCE [LARGE SCALE GENOMIC DNA]</scope>
    <source>
        <strain evidence="3">cv. RG33-2</strain>
    </source>
</reference>
<dbReference type="AlphaFoldDB" id="A0A2P5CE99"/>
<feature type="compositionally biased region" description="Basic and acidic residues" evidence="1">
    <location>
        <begin position="267"/>
        <end position="294"/>
    </location>
</feature>
<feature type="compositionally biased region" description="Polar residues" evidence="1">
    <location>
        <begin position="398"/>
        <end position="414"/>
    </location>
</feature>